<keyword evidence="3" id="KW-1185">Reference proteome</keyword>
<organism evidence="2 3">
    <name type="scientific">Fragilariopsis cylindrus CCMP1102</name>
    <dbReference type="NCBI Taxonomy" id="635003"/>
    <lineage>
        <taxon>Eukaryota</taxon>
        <taxon>Sar</taxon>
        <taxon>Stramenopiles</taxon>
        <taxon>Ochrophyta</taxon>
        <taxon>Bacillariophyta</taxon>
        <taxon>Bacillariophyceae</taxon>
        <taxon>Bacillariophycidae</taxon>
        <taxon>Bacillariales</taxon>
        <taxon>Bacillariaceae</taxon>
        <taxon>Fragilariopsis</taxon>
    </lineage>
</organism>
<reference evidence="2 3" key="1">
    <citation type="submission" date="2016-09" db="EMBL/GenBank/DDBJ databases">
        <title>Extensive genetic diversity and differential bi-allelic expression allows diatom success in the polar Southern Ocean.</title>
        <authorList>
            <consortium name="DOE Joint Genome Institute"/>
            <person name="Mock T."/>
            <person name="Otillar R.P."/>
            <person name="Strauss J."/>
            <person name="Dupont C."/>
            <person name="Frickenhaus S."/>
            <person name="Maumus F."/>
            <person name="Mcmullan M."/>
            <person name="Sanges R."/>
            <person name="Schmutz J."/>
            <person name="Toseland A."/>
            <person name="Valas R."/>
            <person name="Veluchamy A."/>
            <person name="Ward B.J."/>
            <person name="Allen A."/>
            <person name="Barry K."/>
            <person name="Falciatore A."/>
            <person name="Ferrante M."/>
            <person name="Fortunato A.E."/>
            <person name="Gloeckner G."/>
            <person name="Gruber A."/>
            <person name="Hipkin R."/>
            <person name="Janech M."/>
            <person name="Kroth P."/>
            <person name="Leese F."/>
            <person name="Lindquist E."/>
            <person name="Lyon B.R."/>
            <person name="Martin J."/>
            <person name="Mayer C."/>
            <person name="Parker M."/>
            <person name="Quesneville H."/>
            <person name="Raymond J."/>
            <person name="Uhlig C."/>
            <person name="Valentin K.U."/>
            <person name="Worden A.Z."/>
            <person name="Armbrust E.V."/>
            <person name="Bowler C."/>
            <person name="Green B."/>
            <person name="Moulton V."/>
            <person name="Van Oosterhout C."/>
            <person name="Grigoriev I."/>
        </authorList>
    </citation>
    <scope>NUCLEOTIDE SEQUENCE [LARGE SCALE GENOMIC DNA]</scope>
    <source>
        <strain evidence="2 3">CCMP1102</strain>
    </source>
</reference>
<keyword evidence="1" id="KW-0808">Transferase</keyword>
<dbReference type="AlphaFoldDB" id="A0A1E7ER30"/>
<evidence type="ECO:0000256" key="1">
    <source>
        <dbReference type="ARBA" id="ARBA00022679"/>
    </source>
</evidence>
<dbReference type="OrthoDB" id="43211at2759"/>
<dbReference type="PANTHER" id="PTHR32385">
    <property type="entry name" value="MANNOSYL PHOSPHORYLINOSITOL CERAMIDE SYNTHASE"/>
    <property type="match status" value="1"/>
</dbReference>
<proteinExistence type="predicted"/>
<dbReference type="InterPro" id="IPR007577">
    <property type="entry name" value="GlycoTrfase_DXD_sugar-bd_CS"/>
</dbReference>
<evidence type="ECO:0000313" key="2">
    <source>
        <dbReference type="EMBL" id="OEU08284.1"/>
    </source>
</evidence>
<dbReference type="Proteomes" id="UP000095751">
    <property type="component" value="Unassembled WGS sequence"/>
</dbReference>
<gene>
    <name evidence="2" type="ORF">FRACYDRAFT_196805</name>
</gene>
<name>A0A1E7ER30_9STRA</name>
<evidence type="ECO:0008006" key="4">
    <source>
        <dbReference type="Google" id="ProtNLM"/>
    </source>
</evidence>
<dbReference type="GO" id="GO:0016020">
    <property type="term" value="C:membrane"/>
    <property type="evidence" value="ECO:0007669"/>
    <property type="project" value="GOC"/>
</dbReference>
<dbReference type="Gene3D" id="3.90.550.20">
    <property type="match status" value="1"/>
</dbReference>
<protein>
    <recommendedName>
        <fullName evidence="4">Glycosyltransferase family 32 protein</fullName>
    </recommendedName>
</protein>
<evidence type="ECO:0000313" key="3">
    <source>
        <dbReference type="Proteomes" id="UP000095751"/>
    </source>
</evidence>
<sequence length="388" mass="45245">MLVGFGFVTSYHNLNDYKNSAYSSASQPRSLLLNKQQQQQPLLQLSELTRSHIQNIICPEPLFPLYDKILNYNSKEQQQQEQLIPRSIHFAWIRGYHFTDDKLGLSRCISQDMMEIVDKWKEQFPSYNVYFHDDVAVDALFYDNGNYWYSIFPQLKDIMNSCVKFGSAMRIDIWRVLILYQYGGFYSDFDIAPGPKLTELTIQHNDSAFFLSDNWNRPSQWLIGMEPNHPIMYHTMLIILEQLLKLKNVSKVKLVFLTGPDALKQGYNAVITTKDDGEEPYKQIFKTGIHRLRKPYPNKAVHKLGYKGHVYQNANQKVPYTTNSNNNNNTTTIMISKKERIQKEMNTTHWKKNVASNKEKVPSGRCTDHLYMNAQKQQQQYGTIGLTQ</sequence>
<dbReference type="InterPro" id="IPR051706">
    <property type="entry name" value="Glycosyltransferase_domain"/>
</dbReference>
<dbReference type="InParanoid" id="A0A1E7ER30"/>
<dbReference type="SUPFAM" id="SSF53448">
    <property type="entry name" value="Nucleotide-diphospho-sugar transferases"/>
    <property type="match status" value="1"/>
</dbReference>
<dbReference type="KEGG" id="fcy:FRACYDRAFT_196805"/>
<dbReference type="PANTHER" id="PTHR32385:SF15">
    <property type="entry name" value="INOSITOL PHOSPHOCERAMIDE MANNOSYLTRANSFERASE 1"/>
    <property type="match status" value="1"/>
</dbReference>
<dbReference type="GO" id="GO:0051999">
    <property type="term" value="P:mannosyl-inositol phosphorylceramide biosynthetic process"/>
    <property type="evidence" value="ECO:0007669"/>
    <property type="project" value="TreeGrafter"/>
</dbReference>
<dbReference type="GO" id="GO:0000030">
    <property type="term" value="F:mannosyltransferase activity"/>
    <property type="evidence" value="ECO:0007669"/>
    <property type="project" value="TreeGrafter"/>
</dbReference>
<dbReference type="Pfam" id="PF04488">
    <property type="entry name" value="Gly_transf_sug"/>
    <property type="match status" value="1"/>
</dbReference>
<dbReference type="EMBL" id="KV784381">
    <property type="protein sequence ID" value="OEU08284.1"/>
    <property type="molecule type" value="Genomic_DNA"/>
</dbReference>
<accession>A0A1E7ER30</accession>
<dbReference type="InterPro" id="IPR029044">
    <property type="entry name" value="Nucleotide-diphossugar_trans"/>
</dbReference>